<dbReference type="EMBL" id="MN740307">
    <property type="protein sequence ID" value="QHT99379.1"/>
    <property type="molecule type" value="Genomic_DNA"/>
</dbReference>
<evidence type="ECO:0000313" key="1">
    <source>
        <dbReference type="EMBL" id="QHT99379.1"/>
    </source>
</evidence>
<proteinExistence type="predicted"/>
<dbReference type="AlphaFoldDB" id="A0A6C0J3E8"/>
<reference evidence="1" key="1">
    <citation type="journal article" date="2020" name="Nature">
        <title>Giant virus diversity and host interactions through global metagenomics.</title>
        <authorList>
            <person name="Schulz F."/>
            <person name="Roux S."/>
            <person name="Paez-Espino D."/>
            <person name="Jungbluth S."/>
            <person name="Walsh D.A."/>
            <person name="Denef V.J."/>
            <person name="McMahon K.D."/>
            <person name="Konstantinidis K.T."/>
            <person name="Eloe-Fadrosh E.A."/>
            <person name="Kyrpides N.C."/>
            <person name="Woyke T."/>
        </authorList>
    </citation>
    <scope>NUCLEOTIDE SEQUENCE</scope>
    <source>
        <strain evidence="1">GVMAG-M-3300025699-48</strain>
    </source>
</reference>
<sequence length="183" mass="21869">MIFNIYIPRMLGSVTTKTVYDTFNNLNIGYVTDLNMFRRVNENHYPYYFAFIELELYNTNESVRLIDKLENNHGSTKLTYDEEAGQYWEVKKYIPREQRQPVTKPINNGTTNYKQIYYPMCNTATNQQDNIWYCDKSILNNIMSYFTPTNTSFTKEDMLDIINDYNEIEKEIFNYQSGLTYDL</sequence>
<accession>A0A6C0J3E8</accession>
<organism evidence="1">
    <name type="scientific">viral metagenome</name>
    <dbReference type="NCBI Taxonomy" id="1070528"/>
    <lineage>
        <taxon>unclassified sequences</taxon>
        <taxon>metagenomes</taxon>
        <taxon>organismal metagenomes</taxon>
    </lineage>
</organism>
<protein>
    <submittedName>
        <fullName evidence="1">Uncharacterized protein</fullName>
    </submittedName>
</protein>
<name>A0A6C0J3E8_9ZZZZ</name>